<feature type="domain" description="AB hydrolase-1" evidence="1">
    <location>
        <begin position="28"/>
        <end position="249"/>
    </location>
</feature>
<dbReference type="PANTHER" id="PTHR43194:SF2">
    <property type="entry name" value="PEROXISOMAL MEMBRANE PROTEIN LPX1"/>
    <property type="match status" value="1"/>
</dbReference>
<keyword evidence="2" id="KW-0378">Hydrolase</keyword>
<dbReference type="KEGG" id="malv:MALV_28100"/>
<dbReference type="RefSeq" id="WP_163664843.1">
    <property type="nucleotide sequence ID" value="NZ_AP022565.1"/>
</dbReference>
<evidence type="ECO:0000313" key="2">
    <source>
        <dbReference type="EMBL" id="BBX27685.1"/>
    </source>
</evidence>
<sequence length="275" mass="27855">MTLRRRVVPGPAGRISCLWGEADSPHVPVVFVHGINGAATQWSSVIDQVTEREVLAVDLRGHGGSEPGGCYGAADYAADVSAAMSAVGITRAHLVGASFGGGVCVTLAAAEPDRVASLTIIGGALGIGAASAGSDVEAAVAALRQVGLESFFEQAAAVGFGPNTDDEMLRESVRLALGRDIAVIEAVLRAALTSDVSAAAAQTTAPARVLTGEHDRTCPPELGAALAASLQADCTVLPGLGHMAHIEDPEQIAGLLAAHLDHVERPGQAHTVRGC</sequence>
<protein>
    <submittedName>
        <fullName evidence="2">3-oxoadipate enol-lactone hydrolase</fullName>
    </submittedName>
</protein>
<dbReference type="AlphaFoldDB" id="A0A6N4UUT7"/>
<dbReference type="InterPro" id="IPR050228">
    <property type="entry name" value="Carboxylesterase_BioH"/>
</dbReference>
<dbReference type="Proteomes" id="UP000466906">
    <property type="component" value="Chromosome"/>
</dbReference>
<reference evidence="2 3" key="1">
    <citation type="journal article" date="2019" name="Emerg. Microbes Infect.">
        <title>Comprehensive subspecies identification of 175 nontuberculous mycobacteria species based on 7547 genomic profiles.</title>
        <authorList>
            <person name="Matsumoto Y."/>
            <person name="Kinjo T."/>
            <person name="Motooka D."/>
            <person name="Nabeya D."/>
            <person name="Jung N."/>
            <person name="Uechi K."/>
            <person name="Horii T."/>
            <person name="Iida T."/>
            <person name="Fujita J."/>
            <person name="Nakamura S."/>
        </authorList>
    </citation>
    <scope>NUCLEOTIDE SEQUENCE [LARGE SCALE GENOMIC DNA]</scope>
    <source>
        <strain evidence="2 3">JCM 12272</strain>
    </source>
</reference>
<evidence type="ECO:0000313" key="3">
    <source>
        <dbReference type="Proteomes" id="UP000466906"/>
    </source>
</evidence>
<dbReference type="PANTHER" id="PTHR43194">
    <property type="entry name" value="HYDROLASE ALPHA/BETA FOLD FAMILY"/>
    <property type="match status" value="1"/>
</dbReference>
<dbReference type="GO" id="GO:0016787">
    <property type="term" value="F:hydrolase activity"/>
    <property type="evidence" value="ECO:0007669"/>
    <property type="project" value="UniProtKB-KW"/>
</dbReference>
<dbReference type="PRINTS" id="PR00111">
    <property type="entry name" value="ABHYDROLASE"/>
</dbReference>
<dbReference type="Gene3D" id="3.40.50.1820">
    <property type="entry name" value="alpha/beta hydrolase"/>
    <property type="match status" value="1"/>
</dbReference>
<keyword evidence="3" id="KW-1185">Reference proteome</keyword>
<evidence type="ECO:0000259" key="1">
    <source>
        <dbReference type="Pfam" id="PF00561"/>
    </source>
</evidence>
<dbReference type="Pfam" id="PF00561">
    <property type="entry name" value="Abhydrolase_1"/>
    <property type="match status" value="1"/>
</dbReference>
<dbReference type="EMBL" id="AP022565">
    <property type="protein sequence ID" value="BBX27685.1"/>
    <property type="molecule type" value="Genomic_DNA"/>
</dbReference>
<proteinExistence type="predicted"/>
<gene>
    <name evidence="2" type="ORF">MALV_28100</name>
</gene>
<dbReference type="InterPro" id="IPR029058">
    <property type="entry name" value="AB_hydrolase_fold"/>
</dbReference>
<dbReference type="InterPro" id="IPR000073">
    <property type="entry name" value="AB_hydrolase_1"/>
</dbReference>
<name>A0A6N4UUT7_9MYCO</name>
<dbReference type="SUPFAM" id="SSF53474">
    <property type="entry name" value="alpha/beta-Hydrolases"/>
    <property type="match status" value="1"/>
</dbReference>
<organism evidence="2 3">
    <name type="scientific">Mycolicibacterium alvei</name>
    <dbReference type="NCBI Taxonomy" id="67081"/>
    <lineage>
        <taxon>Bacteria</taxon>
        <taxon>Bacillati</taxon>
        <taxon>Actinomycetota</taxon>
        <taxon>Actinomycetes</taxon>
        <taxon>Mycobacteriales</taxon>
        <taxon>Mycobacteriaceae</taxon>
        <taxon>Mycolicibacterium</taxon>
    </lineage>
</organism>
<accession>A0A6N4UUT7</accession>